<organism evidence="1">
    <name type="scientific">mine drainage metagenome</name>
    <dbReference type="NCBI Taxonomy" id="410659"/>
    <lineage>
        <taxon>unclassified sequences</taxon>
        <taxon>metagenomes</taxon>
        <taxon>ecological metagenomes</taxon>
    </lineage>
</organism>
<proteinExistence type="predicted"/>
<accession>A0A1J5SWR9</accession>
<comment type="caution">
    <text evidence="1">The sequence shown here is derived from an EMBL/GenBank/DDBJ whole genome shotgun (WGS) entry which is preliminary data.</text>
</comment>
<name>A0A1J5SWR9_9ZZZZ</name>
<protein>
    <submittedName>
        <fullName evidence="1">Uncharacterized protein</fullName>
    </submittedName>
</protein>
<evidence type="ECO:0000313" key="1">
    <source>
        <dbReference type="EMBL" id="OIR06044.1"/>
    </source>
</evidence>
<sequence>MINRPPLAELIESAIGAVGLQSISYHENHVVSGNEVEIRERLLLLQSAINGATPAVRSSLAVIESLTAILKSTEITCAPEFIAFLGRKYPKMMMAIIEDPVIKNRIQHLYLVMELNQCFSFDSMQRLNAGIDGVRRKVFNLSQRATDIDTIDRAFNVFGDEEDSV</sequence>
<reference evidence="1" key="1">
    <citation type="submission" date="2016-10" db="EMBL/GenBank/DDBJ databases">
        <title>Sequence of Gallionella enrichment culture.</title>
        <authorList>
            <person name="Poehlein A."/>
            <person name="Muehling M."/>
            <person name="Daniel R."/>
        </authorList>
    </citation>
    <scope>NUCLEOTIDE SEQUENCE</scope>
</reference>
<dbReference type="EMBL" id="MLJW01000046">
    <property type="protein sequence ID" value="OIR06044.1"/>
    <property type="molecule type" value="Genomic_DNA"/>
</dbReference>
<dbReference type="AlphaFoldDB" id="A0A1J5SWR9"/>
<gene>
    <name evidence="1" type="ORF">GALL_118410</name>
</gene>